<dbReference type="EMBL" id="PUGF01000018">
    <property type="protein sequence ID" value="PRC91878.1"/>
    <property type="molecule type" value="Genomic_DNA"/>
</dbReference>
<dbReference type="RefSeq" id="WP_105533182.1">
    <property type="nucleotide sequence ID" value="NZ_PUGF01000018.1"/>
</dbReference>
<evidence type="ECO:0000313" key="3">
    <source>
        <dbReference type="Proteomes" id="UP000237839"/>
    </source>
</evidence>
<evidence type="ECO:0000313" key="2">
    <source>
        <dbReference type="EMBL" id="PRC91878.1"/>
    </source>
</evidence>
<feature type="signal peptide" evidence="1">
    <location>
        <begin position="1"/>
        <end position="29"/>
    </location>
</feature>
<accession>A0A2S9GW07</accession>
<dbReference type="OrthoDB" id="197869at2"/>
<evidence type="ECO:0000256" key="1">
    <source>
        <dbReference type="SAM" id="SignalP"/>
    </source>
</evidence>
<organism evidence="2 3">
    <name type="scientific">Solimicrobium silvestre</name>
    <dbReference type="NCBI Taxonomy" id="2099400"/>
    <lineage>
        <taxon>Bacteria</taxon>
        <taxon>Pseudomonadati</taxon>
        <taxon>Pseudomonadota</taxon>
        <taxon>Betaproteobacteria</taxon>
        <taxon>Burkholderiales</taxon>
        <taxon>Oxalobacteraceae</taxon>
        <taxon>Solimicrobium</taxon>
    </lineage>
</organism>
<comment type="caution">
    <text evidence="2">The sequence shown here is derived from an EMBL/GenBank/DDBJ whole genome shotgun (WGS) entry which is preliminary data.</text>
</comment>
<sequence length="409" mass="45133">MMNKKIISIKLTNLIVASLISIFPLLSYAGDAPTPTGTDNVATETPMDPKSPVIPDTGSNFHVTGFLSVIGGNIFNGSYPPNYIASGGPTQLIGVNCPCYYADYSNGGVYGPNFSLKPESHAGVQIKYDFSPQFNFVGQVTVRGTDNDPNIQWAYVDYKLNDHWEIHVGRQRIPLYYYSPFQDVGFAIPWVAVPPELYGWEATNYDGASLRYSNSFGNTNFTSSIYSGGEKLGYSAFYTNPGDTDVHWNNIVGADAEINNGPLTLRLVYLQANTLAINIPQGLDSASKIEAYGLAVNLDFDTWFMLSEVTQLTRDYGSVQAKQTDPASTIGVGYRLGKWTPFVNYALFTQHSSPYTPSDEFAYKRASLTLRYDIDSSSDIKTQVDRNWDTTNTSGGNVNVVRVSYDRVF</sequence>
<protein>
    <submittedName>
        <fullName evidence="2">Phosphate-selective porin O and P</fullName>
    </submittedName>
</protein>
<gene>
    <name evidence="2" type="ORF">S2091_3434</name>
</gene>
<keyword evidence="1" id="KW-0732">Signal</keyword>
<dbReference type="Gene3D" id="2.40.160.10">
    <property type="entry name" value="Porin"/>
    <property type="match status" value="1"/>
</dbReference>
<dbReference type="SUPFAM" id="SSF56935">
    <property type="entry name" value="Porins"/>
    <property type="match status" value="1"/>
</dbReference>
<name>A0A2S9GW07_9BURK</name>
<proteinExistence type="predicted"/>
<reference evidence="2 3" key="1">
    <citation type="submission" date="2018-02" db="EMBL/GenBank/DDBJ databases">
        <title>Solimicrobium silvestre gen. nov., sp. nov., isolated from alpine forest soil.</title>
        <authorList>
            <person name="Margesin R."/>
            <person name="Albuquerque L."/>
            <person name="Zhang D.-C."/>
            <person name="Froufe H.J.C."/>
            <person name="Severino R."/>
            <person name="Roxo I."/>
            <person name="Egas C."/>
            <person name="Da Costa M.S."/>
        </authorList>
    </citation>
    <scope>NUCLEOTIDE SEQUENCE [LARGE SCALE GENOMIC DNA]</scope>
    <source>
        <strain evidence="2 3">S20-91</strain>
    </source>
</reference>
<dbReference type="AlphaFoldDB" id="A0A2S9GW07"/>
<keyword evidence="3" id="KW-1185">Reference proteome</keyword>
<dbReference type="InterPro" id="IPR023614">
    <property type="entry name" value="Porin_dom_sf"/>
</dbReference>
<dbReference type="Proteomes" id="UP000237839">
    <property type="component" value="Unassembled WGS sequence"/>
</dbReference>
<feature type="chain" id="PRO_5015418984" evidence="1">
    <location>
        <begin position="30"/>
        <end position="409"/>
    </location>
</feature>